<keyword evidence="1" id="KW-0846">Cobalamin</keyword>
<comment type="caution">
    <text evidence="4">The sequence shown here is derived from an EMBL/GenBank/DDBJ whole genome shotgun (WGS) entry which is preliminary data.</text>
</comment>
<keyword evidence="5" id="KW-1185">Reference proteome</keyword>
<keyword evidence="2" id="KW-0413">Isomerase</keyword>
<dbReference type="PIRSF" id="PIRSF001495">
    <property type="entry name" value="Met_asp_mut_epsi"/>
    <property type="match status" value="1"/>
</dbReference>
<evidence type="ECO:0000313" key="4">
    <source>
        <dbReference type="EMBL" id="MDI6099244.1"/>
    </source>
</evidence>
<proteinExistence type="predicted"/>
<dbReference type="Gene3D" id="3.20.20.240">
    <property type="entry name" value="Methylmalonyl-CoA mutase"/>
    <property type="match status" value="1"/>
</dbReference>
<dbReference type="InterPro" id="IPR016176">
    <property type="entry name" value="Cbl-dep_enz_cat"/>
</dbReference>
<evidence type="ECO:0000313" key="5">
    <source>
        <dbReference type="Proteomes" id="UP001241758"/>
    </source>
</evidence>
<dbReference type="Proteomes" id="UP001241758">
    <property type="component" value="Unassembled WGS sequence"/>
</dbReference>
<keyword evidence="3" id="KW-0170">Cobalt</keyword>
<dbReference type="SUPFAM" id="SSF51703">
    <property type="entry name" value="Cobalamin (vitamin B12)-dependent enzymes"/>
    <property type="match status" value="1"/>
</dbReference>
<dbReference type="Pfam" id="PF06368">
    <property type="entry name" value="Met_asp_mut_E"/>
    <property type="match status" value="1"/>
</dbReference>
<evidence type="ECO:0000256" key="1">
    <source>
        <dbReference type="ARBA" id="ARBA00022628"/>
    </source>
</evidence>
<gene>
    <name evidence="4" type="ORF">QLQ12_11625</name>
</gene>
<reference evidence="4 5" key="1">
    <citation type="submission" date="2023-05" db="EMBL/GenBank/DDBJ databases">
        <title>Actinoplanes sp. NEAU-A12 genome sequencing.</title>
        <authorList>
            <person name="Wang Z.-S."/>
        </authorList>
    </citation>
    <scope>NUCLEOTIDE SEQUENCE [LARGE SCALE GENOMIC DNA]</scope>
    <source>
        <strain evidence="4 5">NEAU-A12</strain>
    </source>
</reference>
<protein>
    <submittedName>
        <fullName evidence="4">Methylaspartate mutase</fullName>
    </submittedName>
</protein>
<name>A0ABT6WHQ0_9ACTN</name>
<accession>A0ABT6WHQ0</accession>
<sequence>MSTVTPGPFAAAVAAAHRRGEVVVQPRMGFGDPAVMRYGLATVARSRACTVGTITLDSYTRVGAHEAARRALVDGAPLNGFPIVAHGTGITREVLAEARAGGMPVQVRHGSARPEDIFAALLANGVDATEGGPVSYCLPYSRVPLREAVDSWKRCCAAYAGLREAGVEPHLESFGGCLLGQLCPPGLLVAVTLLEGMFFAQHGLRSVSLSYAQQVDHDQDVEALAALHRLIGEWLPGLDTHIVLYTYMGVYPRTRAGALELLGASARLAKHGGACRLLVKTPAEAHRIPTIAENVTALEYASRVAAAEGPADGPPGDTGVYAEARALIEAVLELDDDIGTALCRAFAKGYLDVPYCLHADNRGESRGFIDERGRLAWSAPGRMPVRAARGGVELTSSGLLLALSHVQRGFDRMGAGDRPE</sequence>
<evidence type="ECO:0000256" key="3">
    <source>
        <dbReference type="ARBA" id="ARBA00023285"/>
    </source>
</evidence>
<evidence type="ECO:0000256" key="2">
    <source>
        <dbReference type="ARBA" id="ARBA00023235"/>
    </source>
</evidence>
<organism evidence="4 5">
    <name type="scientific">Actinoplanes sandaracinus</name>
    <dbReference type="NCBI Taxonomy" id="3045177"/>
    <lineage>
        <taxon>Bacteria</taxon>
        <taxon>Bacillati</taxon>
        <taxon>Actinomycetota</taxon>
        <taxon>Actinomycetes</taxon>
        <taxon>Micromonosporales</taxon>
        <taxon>Micromonosporaceae</taxon>
        <taxon>Actinoplanes</taxon>
    </lineage>
</organism>
<dbReference type="InterPro" id="IPR006396">
    <property type="entry name" value="Glu_mut_E"/>
</dbReference>
<dbReference type="EMBL" id="JASCTH010000006">
    <property type="protein sequence ID" value="MDI6099244.1"/>
    <property type="molecule type" value="Genomic_DNA"/>
</dbReference>